<evidence type="ECO:0000256" key="8">
    <source>
        <dbReference type="ARBA" id="ARBA00023098"/>
    </source>
</evidence>
<dbReference type="InterPro" id="IPR036291">
    <property type="entry name" value="NAD(P)-bd_dom_sf"/>
</dbReference>
<evidence type="ECO:0000256" key="7">
    <source>
        <dbReference type="ARBA" id="ARBA00023002"/>
    </source>
</evidence>
<dbReference type="InterPro" id="IPR020843">
    <property type="entry name" value="ER"/>
</dbReference>
<evidence type="ECO:0000256" key="5">
    <source>
        <dbReference type="ARBA" id="ARBA00022857"/>
    </source>
</evidence>
<sequence length="374" mass="41700">MAIRLRKIVSIFVLNQMFNSNLIMTKHWAGHNLRFNSSTSILSKKLVMKEFGDPIKVVSLEEEILELPKTNEVCIKMLLASVNPADINTIQGVYPIKPDLPAVPGSEGIGEVVAVGPNVKHLNAGDKVIPNVEAAGTWRSHALYKEEHLLKVPNDIDIISLSGIMVNPSTAYRMLKDFVNLKPGDAIIQNGANSAAGQNIIQLCKAWNISTLNIVRNRPNINDLKMYLENLGATHVITEEELRTSNVGKTLKAKLALNCVGGKNALNVLRLLDHGGTMVTYGGMSRDPVTIPTSSLIFKDIKVKGFWMTRWHGENRNSSKQSEMFEDLFNLMRKGDLRPPVYRFVKLKDYREAIMNTMNVQGFTNAKYVINFSI</sequence>
<dbReference type="InterPro" id="IPR013154">
    <property type="entry name" value="ADH-like_N"/>
</dbReference>
<accession>A0A1B6DLD6</accession>
<dbReference type="GO" id="GO:0005739">
    <property type="term" value="C:mitochondrion"/>
    <property type="evidence" value="ECO:0007669"/>
    <property type="project" value="UniProtKB-SubCell"/>
</dbReference>
<keyword evidence="9" id="KW-0496">Mitochondrion</keyword>
<dbReference type="GO" id="GO:0006633">
    <property type="term" value="P:fatty acid biosynthetic process"/>
    <property type="evidence" value="ECO:0007669"/>
    <property type="project" value="UniProtKB-KW"/>
</dbReference>
<dbReference type="InterPro" id="IPR011032">
    <property type="entry name" value="GroES-like_sf"/>
</dbReference>
<comment type="similarity">
    <text evidence="2">Belongs to the zinc-containing alcohol dehydrogenase family. Quinone oxidoreductase subfamily.</text>
</comment>
<dbReference type="InterPro" id="IPR051034">
    <property type="entry name" value="Mito_Enoyl-ACP_Reductase"/>
</dbReference>
<proteinExistence type="inferred from homology"/>
<evidence type="ECO:0000256" key="11">
    <source>
        <dbReference type="ARBA" id="ARBA00038963"/>
    </source>
</evidence>
<dbReference type="GO" id="GO:0141148">
    <property type="term" value="F:enoyl-[acyl-carrier-protein] reductase (NADPH) activity"/>
    <property type="evidence" value="ECO:0007669"/>
    <property type="project" value="UniProtKB-EC"/>
</dbReference>
<dbReference type="PANTHER" id="PTHR43981:SF2">
    <property type="entry name" value="ENOYL-[ACYL-CARRIER-PROTEIN] REDUCTASE, MITOCHONDRIAL"/>
    <property type="match status" value="1"/>
</dbReference>
<keyword evidence="5" id="KW-0521">NADP</keyword>
<keyword evidence="4" id="KW-0276">Fatty acid metabolism</keyword>
<dbReference type="PANTHER" id="PTHR43981">
    <property type="entry name" value="ENOYL-[ACYL-CARRIER-PROTEIN] REDUCTASE, MITOCHONDRIAL"/>
    <property type="match status" value="1"/>
</dbReference>
<dbReference type="Pfam" id="PF00107">
    <property type="entry name" value="ADH_zinc_N"/>
    <property type="match status" value="1"/>
</dbReference>
<dbReference type="EC" id="1.3.1.104" evidence="11"/>
<evidence type="ECO:0000256" key="1">
    <source>
        <dbReference type="ARBA" id="ARBA00004173"/>
    </source>
</evidence>
<dbReference type="InterPro" id="IPR013149">
    <property type="entry name" value="ADH-like_C"/>
</dbReference>
<evidence type="ECO:0000256" key="6">
    <source>
        <dbReference type="ARBA" id="ARBA00022946"/>
    </source>
</evidence>
<evidence type="ECO:0000256" key="3">
    <source>
        <dbReference type="ARBA" id="ARBA00022516"/>
    </source>
</evidence>
<evidence type="ECO:0000313" key="16">
    <source>
        <dbReference type="EMBL" id="JAS26430.1"/>
    </source>
</evidence>
<dbReference type="EMBL" id="GEDC01010868">
    <property type="protein sequence ID" value="JAS26430.1"/>
    <property type="molecule type" value="Transcribed_RNA"/>
</dbReference>
<keyword evidence="8" id="KW-0443">Lipid metabolism</keyword>
<evidence type="ECO:0000259" key="15">
    <source>
        <dbReference type="SMART" id="SM00829"/>
    </source>
</evidence>
<dbReference type="SUPFAM" id="SSF51735">
    <property type="entry name" value="NAD(P)-binding Rossmann-fold domains"/>
    <property type="match status" value="1"/>
</dbReference>
<comment type="subcellular location">
    <subcellularLocation>
        <location evidence="1">Mitochondrion</location>
    </subcellularLocation>
</comment>
<comment type="catalytic activity">
    <reaction evidence="14">
        <text>a 2,3-saturated acyl-[ACP] + NADP(+) = a (2E)-enoyl-[ACP] + NADPH + H(+)</text>
        <dbReference type="Rhea" id="RHEA:22564"/>
        <dbReference type="Rhea" id="RHEA-COMP:9925"/>
        <dbReference type="Rhea" id="RHEA-COMP:9926"/>
        <dbReference type="ChEBI" id="CHEBI:15378"/>
        <dbReference type="ChEBI" id="CHEBI:57783"/>
        <dbReference type="ChEBI" id="CHEBI:58349"/>
        <dbReference type="ChEBI" id="CHEBI:78784"/>
        <dbReference type="ChEBI" id="CHEBI:78785"/>
        <dbReference type="EC" id="1.3.1.104"/>
    </reaction>
</comment>
<evidence type="ECO:0000256" key="13">
    <source>
        <dbReference type="ARBA" id="ARBA00042123"/>
    </source>
</evidence>
<evidence type="ECO:0000256" key="2">
    <source>
        <dbReference type="ARBA" id="ARBA00010371"/>
    </source>
</evidence>
<evidence type="ECO:0000256" key="9">
    <source>
        <dbReference type="ARBA" id="ARBA00023128"/>
    </source>
</evidence>
<evidence type="ECO:0000256" key="4">
    <source>
        <dbReference type="ARBA" id="ARBA00022832"/>
    </source>
</evidence>
<dbReference type="Gene3D" id="3.90.180.10">
    <property type="entry name" value="Medium-chain alcohol dehydrogenases, catalytic domain"/>
    <property type="match status" value="1"/>
</dbReference>
<evidence type="ECO:0000256" key="10">
    <source>
        <dbReference type="ARBA" id="ARBA00023160"/>
    </source>
</evidence>
<dbReference type="SMART" id="SM00829">
    <property type="entry name" value="PKS_ER"/>
    <property type="match status" value="1"/>
</dbReference>
<gene>
    <name evidence="16" type="ORF">g.12371</name>
</gene>
<dbReference type="FunFam" id="3.40.50.720:FF:000112">
    <property type="entry name" value="Enoyl-[acyl-carrier-protein] reductase 1, mitochondrial"/>
    <property type="match status" value="1"/>
</dbReference>
<keyword evidence="6" id="KW-0809">Transit peptide</keyword>
<keyword evidence="3" id="KW-0444">Lipid biosynthesis</keyword>
<keyword evidence="10" id="KW-0275">Fatty acid biosynthesis</keyword>
<reference evidence="16" key="1">
    <citation type="submission" date="2015-12" db="EMBL/GenBank/DDBJ databases">
        <title>De novo transcriptome assembly of four potential Pierce s Disease insect vectors from Arizona vineyards.</title>
        <authorList>
            <person name="Tassone E.E."/>
        </authorList>
    </citation>
    <scope>NUCLEOTIDE SEQUENCE</scope>
</reference>
<dbReference type="CDD" id="cd08290">
    <property type="entry name" value="ETR"/>
    <property type="match status" value="1"/>
</dbReference>
<dbReference type="SUPFAM" id="SSF50129">
    <property type="entry name" value="GroES-like"/>
    <property type="match status" value="1"/>
</dbReference>
<protein>
    <recommendedName>
        <fullName evidence="12">Enoyl-[acyl-carrier-protein] reductase, mitochondrial</fullName>
        <ecNumber evidence="11">1.3.1.104</ecNumber>
    </recommendedName>
    <alternativeName>
        <fullName evidence="13">2-enoyl thioester reductase</fullName>
    </alternativeName>
</protein>
<keyword evidence="7" id="KW-0560">Oxidoreductase</keyword>
<organism evidence="16">
    <name type="scientific">Clastoptera arizonana</name>
    <name type="common">Arizona spittle bug</name>
    <dbReference type="NCBI Taxonomy" id="38151"/>
    <lineage>
        <taxon>Eukaryota</taxon>
        <taxon>Metazoa</taxon>
        <taxon>Ecdysozoa</taxon>
        <taxon>Arthropoda</taxon>
        <taxon>Hexapoda</taxon>
        <taxon>Insecta</taxon>
        <taxon>Pterygota</taxon>
        <taxon>Neoptera</taxon>
        <taxon>Paraneoptera</taxon>
        <taxon>Hemiptera</taxon>
        <taxon>Auchenorrhyncha</taxon>
        <taxon>Cercopoidea</taxon>
        <taxon>Clastopteridae</taxon>
        <taxon>Clastoptera</taxon>
    </lineage>
</organism>
<dbReference type="AlphaFoldDB" id="A0A1B6DLD6"/>
<feature type="domain" description="Enoyl reductase (ER)" evidence="15">
    <location>
        <begin position="53"/>
        <end position="370"/>
    </location>
</feature>
<evidence type="ECO:0000256" key="14">
    <source>
        <dbReference type="ARBA" id="ARBA00048843"/>
    </source>
</evidence>
<dbReference type="Pfam" id="PF08240">
    <property type="entry name" value="ADH_N"/>
    <property type="match status" value="1"/>
</dbReference>
<evidence type="ECO:0000256" key="12">
    <source>
        <dbReference type="ARBA" id="ARBA00041058"/>
    </source>
</evidence>
<dbReference type="Gene3D" id="3.40.50.720">
    <property type="entry name" value="NAD(P)-binding Rossmann-like Domain"/>
    <property type="match status" value="1"/>
</dbReference>
<name>A0A1B6DLD6_9HEMI</name>